<reference evidence="1" key="1">
    <citation type="journal article" date="2020" name="Cell">
        <title>Large-Scale Comparative Analyses of Tick Genomes Elucidate Their Genetic Diversity and Vector Capacities.</title>
        <authorList>
            <consortium name="Tick Genome and Microbiome Consortium (TIGMIC)"/>
            <person name="Jia N."/>
            <person name="Wang J."/>
            <person name="Shi W."/>
            <person name="Du L."/>
            <person name="Sun Y."/>
            <person name="Zhan W."/>
            <person name="Jiang J.F."/>
            <person name="Wang Q."/>
            <person name="Zhang B."/>
            <person name="Ji P."/>
            <person name="Bell-Sakyi L."/>
            <person name="Cui X.M."/>
            <person name="Yuan T.T."/>
            <person name="Jiang B.G."/>
            <person name="Yang W.F."/>
            <person name="Lam T.T."/>
            <person name="Chang Q.C."/>
            <person name="Ding S.J."/>
            <person name="Wang X.J."/>
            <person name="Zhu J.G."/>
            <person name="Ruan X.D."/>
            <person name="Zhao L."/>
            <person name="Wei J.T."/>
            <person name="Ye R.Z."/>
            <person name="Que T.C."/>
            <person name="Du C.H."/>
            <person name="Zhou Y.H."/>
            <person name="Cheng J.X."/>
            <person name="Dai P.F."/>
            <person name="Guo W.B."/>
            <person name="Han X.H."/>
            <person name="Huang E.J."/>
            <person name="Li L.F."/>
            <person name="Wei W."/>
            <person name="Gao Y.C."/>
            <person name="Liu J.Z."/>
            <person name="Shao H.Z."/>
            <person name="Wang X."/>
            <person name="Wang C.C."/>
            <person name="Yang T.C."/>
            <person name="Huo Q.B."/>
            <person name="Li W."/>
            <person name="Chen H.Y."/>
            <person name="Chen S.E."/>
            <person name="Zhou L.G."/>
            <person name="Ni X.B."/>
            <person name="Tian J.H."/>
            <person name="Sheng Y."/>
            <person name="Liu T."/>
            <person name="Pan Y.S."/>
            <person name="Xia L.Y."/>
            <person name="Li J."/>
            <person name="Zhao F."/>
            <person name="Cao W.C."/>
        </authorList>
    </citation>
    <scope>NUCLEOTIDE SEQUENCE</scope>
    <source>
        <strain evidence="1">Rsan-2018</strain>
    </source>
</reference>
<dbReference type="Proteomes" id="UP000821837">
    <property type="component" value="Unassembled WGS sequence"/>
</dbReference>
<dbReference type="AlphaFoldDB" id="A0A9D4PX07"/>
<gene>
    <name evidence="1" type="ORF">HPB52_012215</name>
</gene>
<evidence type="ECO:0000313" key="1">
    <source>
        <dbReference type="EMBL" id="KAH7956729.1"/>
    </source>
</evidence>
<dbReference type="Gene3D" id="3.30.43.10">
    <property type="entry name" value="Uridine Diphospho-n-acetylenolpyruvylglucosamine Reductase, domain 2"/>
    <property type="match status" value="1"/>
</dbReference>
<dbReference type="EMBL" id="JABSTV010001250">
    <property type="protein sequence ID" value="KAH7956729.1"/>
    <property type="molecule type" value="Genomic_DNA"/>
</dbReference>
<sequence>MELGKLVRICGQLGRRHVSSSRVHEHRGPYATLSDVDVATFERLLGPSAVLTEPADMEAFNVDWLRTCQGECIPLTDLTS</sequence>
<evidence type="ECO:0000313" key="2">
    <source>
        <dbReference type="Proteomes" id="UP000821837"/>
    </source>
</evidence>
<accession>A0A9D4PX07</accession>
<name>A0A9D4PX07_RHISA</name>
<keyword evidence="2" id="KW-1185">Reference proteome</keyword>
<protein>
    <submittedName>
        <fullName evidence="1">Uncharacterized protein</fullName>
    </submittedName>
</protein>
<organism evidence="1 2">
    <name type="scientific">Rhipicephalus sanguineus</name>
    <name type="common">Brown dog tick</name>
    <name type="synonym">Ixodes sanguineus</name>
    <dbReference type="NCBI Taxonomy" id="34632"/>
    <lineage>
        <taxon>Eukaryota</taxon>
        <taxon>Metazoa</taxon>
        <taxon>Ecdysozoa</taxon>
        <taxon>Arthropoda</taxon>
        <taxon>Chelicerata</taxon>
        <taxon>Arachnida</taxon>
        <taxon>Acari</taxon>
        <taxon>Parasitiformes</taxon>
        <taxon>Ixodida</taxon>
        <taxon>Ixodoidea</taxon>
        <taxon>Ixodidae</taxon>
        <taxon>Rhipicephalinae</taxon>
        <taxon>Rhipicephalus</taxon>
        <taxon>Rhipicephalus</taxon>
    </lineage>
</organism>
<dbReference type="VEuPathDB" id="VectorBase:RSAN_040516"/>
<proteinExistence type="predicted"/>
<reference evidence="1" key="2">
    <citation type="submission" date="2021-09" db="EMBL/GenBank/DDBJ databases">
        <authorList>
            <person name="Jia N."/>
            <person name="Wang J."/>
            <person name="Shi W."/>
            <person name="Du L."/>
            <person name="Sun Y."/>
            <person name="Zhan W."/>
            <person name="Jiang J."/>
            <person name="Wang Q."/>
            <person name="Zhang B."/>
            <person name="Ji P."/>
            <person name="Sakyi L.B."/>
            <person name="Cui X."/>
            <person name="Yuan T."/>
            <person name="Jiang B."/>
            <person name="Yang W."/>
            <person name="Lam T.T.-Y."/>
            <person name="Chang Q."/>
            <person name="Ding S."/>
            <person name="Wang X."/>
            <person name="Zhu J."/>
            <person name="Ruan X."/>
            <person name="Zhao L."/>
            <person name="Wei J."/>
            <person name="Que T."/>
            <person name="Du C."/>
            <person name="Cheng J."/>
            <person name="Dai P."/>
            <person name="Han X."/>
            <person name="Huang E."/>
            <person name="Gao Y."/>
            <person name="Liu J."/>
            <person name="Shao H."/>
            <person name="Ye R."/>
            <person name="Li L."/>
            <person name="Wei W."/>
            <person name="Wang X."/>
            <person name="Wang C."/>
            <person name="Huo Q."/>
            <person name="Li W."/>
            <person name="Guo W."/>
            <person name="Chen H."/>
            <person name="Chen S."/>
            <person name="Zhou L."/>
            <person name="Zhou L."/>
            <person name="Ni X."/>
            <person name="Tian J."/>
            <person name="Zhou Y."/>
            <person name="Sheng Y."/>
            <person name="Liu T."/>
            <person name="Pan Y."/>
            <person name="Xia L."/>
            <person name="Li J."/>
            <person name="Zhao F."/>
            <person name="Cao W."/>
        </authorList>
    </citation>
    <scope>NUCLEOTIDE SEQUENCE</scope>
    <source>
        <strain evidence="1">Rsan-2018</strain>
        <tissue evidence="1">Larvae</tissue>
    </source>
</reference>
<comment type="caution">
    <text evidence="1">The sequence shown here is derived from an EMBL/GenBank/DDBJ whole genome shotgun (WGS) entry which is preliminary data.</text>
</comment>
<dbReference type="InterPro" id="IPR016167">
    <property type="entry name" value="FAD-bd_PCMH_sub1"/>
</dbReference>